<dbReference type="InterPro" id="IPR058924">
    <property type="entry name" value="AGPR_dimerisation_dom"/>
</dbReference>
<dbReference type="InterPro" id="IPR036291">
    <property type="entry name" value="NAD(P)-bd_dom_sf"/>
</dbReference>
<comment type="pathway">
    <text evidence="5">Amino-acid biosynthesis; L-arginine biosynthesis; N(2)-acetyl-L-ornithine from L-glutamate: step 3/4.</text>
</comment>
<dbReference type="STRING" id="1121881.SAMN02745225_00101"/>
<dbReference type="Gene3D" id="3.40.50.720">
    <property type="entry name" value="NAD(P)-binding Rossmann-like Domain"/>
    <property type="match status" value="1"/>
</dbReference>
<evidence type="ECO:0000256" key="6">
    <source>
        <dbReference type="PROSITE-ProRule" id="PRU10010"/>
    </source>
</evidence>
<evidence type="ECO:0000256" key="5">
    <source>
        <dbReference type="HAMAP-Rule" id="MF_00150"/>
    </source>
</evidence>
<evidence type="ECO:0000313" key="9">
    <source>
        <dbReference type="Proteomes" id="UP000184295"/>
    </source>
</evidence>
<dbReference type="PANTHER" id="PTHR32338">
    <property type="entry name" value="N-ACETYL-GAMMA-GLUTAMYL-PHOSPHATE REDUCTASE, CHLOROPLASTIC-RELATED-RELATED"/>
    <property type="match status" value="1"/>
</dbReference>
<sequence length="351" mass="38335">MQCAVFGASGYAGAELLRVLARHPNISVAFVGGKGSVGRAVGDLYEAAPPDVASLPYLDIDDLIQKIETERVPLVFLALPHGESQNLVPKLMEVTDHIVDLAADFRIKDPELYKLWYGEEHSCPTLLKSAVYGMPELSRDGIAGAKLVAVPGCYPTAATLAMKPLVNRGFVGKRVVVDAASGVSGAGRSLKPEYLAMSVEEDFRAYGLLRHRHTVEMEHNLDLSVLFTPHLAPMKRGILATCYLEPTQSFLDETSDLSQQEVQDLLYELYQDHYSSDHFVRCSTRPPGTSSVYGTNNVALYATFDRRTRRFVALGALDNLTKGAAGQAVQCANIVLGYDEDEGLKEMGVWP</sequence>
<keyword evidence="5" id="KW-0963">Cytoplasm</keyword>
<evidence type="ECO:0000256" key="4">
    <source>
        <dbReference type="ARBA" id="ARBA00023002"/>
    </source>
</evidence>
<dbReference type="EMBL" id="FQUL01000001">
    <property type="protein sequence ID" value="SHE27667.1"/>
    <property type="molecule type" value="Genomic_DNA"/>
</dbReference>
<dbReference type="InterPro" id="IPR000706">
    <property type="entry name" value="AGPR_type-1"/>
</dbReference>
<dbReference type="CDD" id="cd23934">
    <property type="entry name" value="AGPR_1_C"/>
    <property type="match status" value="1"/>
</dbReference>
<dbReference type="GO" id="GO:0070401">
    <property type="term" value="F:NADP+ binding"/>
    <property type="evidence" value="ECO:0007669"/>
    <property type="project" value="InterPro"/>
</dbReference>
<dbReference type="Pfam" id="PF01118">
    <property type="entry name" value="Semialdhyde_dh"/>
    <property type="match status" value="1"/>
</dbReference>
<comment type="similarity">
    <text evidence="5">Belongs to the NAGSA dehydrogenase family. Type 1 subfamily.</text>
</comment>
<comment type="subcellular location">
    <subcellularLocation>
        <location evidence="5">Cytoplasm</location>
    </subcellularLocation>
</comment>
<dbReference type="GO" id="GO:0051287">
    <property type="term" value="F:NAD binding"/>
    <property type="evidence" value="ECO:0007669"/>
    <property type="project" value="InterPro"/>
</dbReference>
<dbReference type="InterPro" id="IPR023013">
    <property type="entry name" value="AGPR_AS"/>
</dbReference>
<dbReference type="AlphaFoldDB" id="A0A1M4S6M6"/>
<dbReference type="SUPFAM" id="SSF51735">
    <property type="entry name" value="NAD(P)-binding Rossmann-fold domains"/>
    <property type="match status" value="1"/>
</dbReference>
<dbReference type="SUPFAM" id="SSF55347">
    <property type="entry name" value="Glyceraldehyde-3-phosphate dehydrogenase-like, C-terminal domain"/>
    <property type="match status" value="1"/>
</dbReference>
<dbReference type="OrthoDB" id="9801289at2"/>
<comment type="function">
    <text evidence="5">Catalyzes the NADPH-dependent reduction of N-acetyl-5-glutamyl phosphate to yield N-acetyl-L-glutamate 5-semialdehyde.</text>
</comment>
<feature type="active site" evidence="5 6">
    <location>
        <position position="153"/>
    </location>
</feature>
<keyword evidence="1 5" id="KW-0055">Arginine biosynthesis</keyword>
<evidence type="ECO:0000313" key="8">
    <source>
        <dbReference type="EMBL" id="SHE27667.1"/>
    </source>
</evidence>
<dbReference type="PANTHER" id="PTHR32338:SF10">
    <property type="entry name" value="N-ACETYL-GAMMA-GLUTAMYL-PHOSPHATE REDUCTASE, CHLOROPLASTIC-RELATED"/>
    <property type="match status" value="1"/>
</dbReference>
<comment type="catalytic activity">
    <reaction evidence="5">
        <text>N-acetyl-L-glutamate 5-semialdehyde + phosphate + NADP(+) = N-acetyl-L-glutamyl 5-phosphate + NADPH + H(+)</text>
        <dbReference type="Rhea" id="RHEA:21588"/>
        <dbReference type="ChEBI" id="CHEBI:15378"/>
        <dbReference type="ChEBI" id="CHEBI:29123"/>
        <dbReference type="ChEBI" id="CHEBI:43474"/>
        <dbReference type="ChEBI" id="CHEBI:57783"/>
        <dbReference type="ChEBI" id="CHEBI:57936"/>
        <dbReference type="ChEBI" id="CHEBI:58349"/>
        <dbReference type="EC" id="1.2.1.38"/>
    </reaction>
</comment>
<dbReference type="EC" id="1.2.1.38" evidence="5"/>
<dbReference type="GO" id="GO:0003942">
    <property type="term" value="F:N-acetyl-gamma-glutamyl-phosphate reductase activity"/>
    <property type="evidence" value="ECO:0007669"/>
    <property type="project" value="UniProtKB-UniRule"/>
</dbReference>
<dbReference type="Pfam" id="PF22698">
    <property type="entry name" value="Semialdhyde_dhC_1"/>
    <property type="match status" value="1"/>
</dbReference>
<dbReference type="GO" id="GO:0005737">
    <property type="term" value="C:cytoplasm"/>
    <property type="evidence" value="ECO:0007669"/>
    <property type="project" value="UniProtKB-SubCell"/>
</dbReference>
<accession>A0A1M4S6M6</accession>
<organism evidence="8 9">
    <name type="scientific">Ferrithrix thermotolerans DSM 19514</name>
    <dbReference type="NCBI Taxonomy" id="1121881"/>
    <lineage>
        <taxon>Bacteria</taxon>
        <taxon>Bacillati</taxon>
        <taxon>Actinomycetota</taxon>
        <taxon>Acidimicrobiia</taxon>
        <taxon>Acidimicrobiales</taxon>
        <taxon>Acidimicrobiaceae</taxon>
        <taxon>Ferrithrix</taxon>
    </lineage>
</organism>
<dbReference type="Proteomes" id="UP000184295">
    <property type="component" value="Unassembled WGS sequence"/>
</dbReference>
<dbReference type="RefSeq" id="WP_072787671.1">
    <property type="nucleotide sequence ID" value="NZ_FQUL01000001.1"/>
</dbReference>
<dbReference type="UniPathway" id="UPA00068">
    <property type="reaction ID" value="UER00108"/>
</dbReference>
<feature type="domain" description="Semialdehyde dehydrogenase NAD-binding" evidence="7">
    <location>
        <begin position="2"/>
        <end position="145"/>
    </location>
</feature>
<keyword evidence="9" id="KW-1185">Reference proteome</keyword>
<evidence type="ECO:0000256" key="1">
    <source>
        <dbReference type="ARBA" id="ARBA00022571"/>
    </source>
</evidence>
<keyword evidence="4 5" id="KW-0560">Oxidoreductase</keyword>
<gene>
    <name evidence="5" type="primary">argC</name>
    <name evidence="8" type="ORF">SAMN02745225_00101</name>
</gene>
<dbReference type="InterPro" id="IPR050085">
    <property type="entry name" value="AGPR"/>
</dbReference>
<evidence type="ECO:0000256" key="2">
    <source>
        <dbReference type="ARBA" id="ARBA00022605"/>
    </source>
</evidence>
<protein>
    <recommendedName>
        <fullName evidence="5">N-acetyl-gamma-glutamyl-phosphate reductase</fullName>
        <shortName evidence="5">AGPR</shortName>
        <ecNumber evidence="5">1.2.1.38</ecNumber>
    </recommendedName>
    <alternativeName>
        <fullName evidence="5">N-acetyl-glutamate semialdehyde dehydrogenase</fullName>
        <shortName evidence="5">NAGSA dehydrogenase</shortName>
    </alternativeName>
</protein>
<dbReference type="HAMAP" id="MF_00150">
    <property type="entry name" value="ArgC_type1"/>
    <property type="match status" value="1"/>
</dbReference>
<evidence type="ECO:0000256" key="3">
    <source>
        <dbReference type="ARBA" id="ARBA00022857"/>
    </source>
</evidence>
<keyword evidence="2 5" id="KW-0028">Amino-acid biosynthesis</keyword>
<dbReference type="Gene3D" id="3.30.360.10">
    <property type="entry name" value="Dihydrodipicolinate Reductase, domain 2"/>
    <property type="match status" value="1"/>
</dbReference>
<dbReference type="PROSITE" id="PS01224">
    <property type="entry name" value="ARGC"/>
    <property type="match status" value="1"/>
</dbReference>
<dbReference type="GO" id="GO:0006526">
    <property type="term" value="P:L-arginine biosynthetic process"/>
    <property type="evidence" value="ECO:0007669"/>
    <property type="project" value="UniProtKB-UniRule"/>
</dbReference>
<dbReference type="SMART" id="SM00859">
    <property type="entry name" value="Semialdhyde_dh"/>
    <property type="match status" value="1"/>
</dbReference>
<reference evidence="9" key="1">
    <citation type="submission" date="2016-11" db="EMBL/GenBank/DDBJ databases">
        <authorList>
            <person name="Varghese N."/>
            <person name="Submissions S."/>
        </authorList>
    </citation>
    <scope>NUCLEOTIDE SEQUENCE [LARGE SCALE GENOMIC DNA]</scope>
    <source>
        <strain evidence="9">DSM 19514</strain>
    </source>
</reference>
<dbReference type="NCBIfam" id="TIGR01850">
    <property type="entry name" value="argC"/>
    <property type="match status" value="1"/>
</dbReference>
<evidence type="ECO:0000259" key="7">
    <source>
        <dbReference type="SMART" id="SM00859"/>
    </source>
</evidence>
<proteinExistence type="inferred from homology"/>
<keyword evidence="3 5" id="KW-0521">NADP</keyword>
<dbReference type="CDD" id="cd17895">
    <property type="entry name" value="AGPR_1_N"/>
    <property type="match status" value="1"/>
</dbReference>
<name>A0A1M4S6M6_9ACTN</name>
<dbReference type="InterPro" id="IPR000534">
    <property type="entry name" value="Semialdehyde_DH_NAD-bd"/>
</dbReference>